<evidence type="ECO:0000256" key="2">
    <source>
        <dbReference type="ARBA" id="ARBA00008711"/>
    </source>
</evidence>
<evidence type="ECO:0000256" key="5">
    <source>
        <dbReference type="ARBA" id="ARBA00022679"/>
    </source>
</evidence>
<comment type="function">
    <text evidence="9">Involved in the cellular defense against the biological effects of O6-methylguanine (O6-MeG) and O4-methylthymine (O4-MeT) in DNA. Repairs the methylated nucleobase in DNA by stoichiometrically transferring the methyl group to a cysteine residue in the enzyme. This is a suicide reaction: the enzyme is irreversibly inactivated.</text>
</comment>
<comment type="subcellular location">
    <subcellularLocation>
        <location evidence="9">Cytoplasm</location>
    </subcellularLocation>
</comment>
<dbReference type="InterPro" id="IPR036631">
    <property type="entry name" value="MGMT_N_sf"/>
</dbReference>
<evidence type="ECO:0000256" key="8">
    <source>
        <dbReference type="ARBA" id="ARBA00049348"/>
    </source>
</evidence>
<dbReference type="HAMAP" id="MF_00772">
    <property type="entry name" value="OGT"/>
    <property type="match status" value="1"/>
</dbReference>
<dbReference type="OrthoDB" id="9802228at2"/>
<evidence type="ECO:0000256" key="1">
    <source>
        <dbReference type="ARBA" id="ARBA00001286"/>
    </source>
</evidence>
<dbReference type="Pfam" id="PF02870">
    <property type="entry name" value="Methyltransf_1N"/>
    <property type="match status" value="1"/>
</dbReference>
<keyword evidence="5 9" id="KW-0808">Transferase</keyword>
<keyword evidence="13" id="KW-1185">Reference proteome</keyword>
<name>A0A2T7G7J5_9RHOB</name>
<dbReference type="FunFam" id="1.10.10.10:FF:000214">
    <property type="entry name" value="Methylated-DNA--protein-cysteine methyltransferase"/>
    <property type="match status" value="1"/>
</dbReference>
<feature type="domain" description="Methylguanine DNA methyltransferase ribonuclease-like" evidence="11">
    <location>
        <begin position="6"/>
        <end position="62"/>
    </location>
</feature>
<accession>A0A2T7G7J5</accession>
<dbReference type="GO" id="GO:0003908">
    <property type="term" value="F:methylated-DNA-[protein]-cysteine S-methyltransferase activity"/>
    <property type="evidence" value="ECO:0007669"/>
    <property type="project" value="UniProtKB-UniRule"/>
</dbReference>
<dbReference type="InterPro" id="IPR036388">
    <property type="entry name" value="WH-like_DNA-bd_sf"/>
</dbReference>
<organism evidence="12 13">
    <name type="scientific">Pelagivirga sediminicola</name>
    <dbReference type="NCBI Taxonomy" id="2170575"/>
    <lineage>
        <taxon>Bacteria</taxon>
        <taxon>Pseudomonadati</taxon>
        <taxon>Pseudomonadota</taxon>
        <taxon>Alphaproteobacteria</taxon>
        <taxon>Rhodobacterales</taxon>
        <taxon>Paracoccaceae</taxon>
        <taxon>Pelagivirga</taxon>
    </lineage>
</organism>
<evidence type="ECO:0000256" key="3">
    <source>
        <dbReference type="ARBA" id="ARBA00022490"/>
    </source>
</evidence>
<gene>
    <name evidence="12" type="ORF">DC366_08950</name>
</gene>
<dbReference type="Proteomes" id="UP000244446">
    <property type="component" value="Unassembled WGS sequence"/>
</dbReference>
<evidence type="ECO:0000259" key="10">
    <source>
        <dbReference type="Pfam" id="PF01035"/>
    </source>
</evidence>
<keyword evidence="7 9" id="KW-0234">DNA repair</keyword>
<evidence type="ECO:0000256" key="6">
    <source>
        <dbReference type="ARBA" id="ARBA00022763"/>
    </source>
</evidence>
<dbReference type="InterPro" id="IPR023546">
    <property type="entry name" value="MGMT"/>
</dbReference>
<dbReference type="NCBIfam" id="TIGR00589">
    <property type="entry name" value="ogt"/>
    <property type="match status" value="1"/>
</dbReference>
<evidence type="ECO:0000313" key="13">
    <source>
        <dbReference type="Proteomes" id="UP000244446"/>
    </source>
</evidence>
<dbReference type="GO" id="GO:0006307">
    <property type="term" value="P:DNA alkylation repair"/>
    <property type="evidence" value="ECO:0007669"/>
    <property type="project" value="UniProtKB-UniRule"/>
</dbReference>
<dbReference type="InterPro" id="IPR001497">
    <property type="entry name" value="MethylDNA_cys_MeTrfase_AS"/>
</dbReference>
<dbReference type="GO" id="GO:0005737">
    <property type="term" value="C:cytoplasm"/>
    <property type="evidence" value="ECO:0007669"/>
    <property type="project" value="UniProtKB-SubCell"/>
</dbReference>
<dbReference type="SUPFAM" id="SSF46767">
    <property type="entry name" value="Methylated DNA-protein cysteine methyltransferase, C-terminal domain"/>
    <property type="match status" value="1"/>
</dbReference>
<evidence type="ECO:0000256" key="9">
    <source>
        <dbReference type="HAMAP-Rule" id="MF_00772"/>
    </source>
</evidence>
<comment type="similarity">
    <text evidence="2 9">Belongs to the MGMT family.</text>
</comment>
<dbReference type="InterPro" id="IPR014048">
    <property type="entry name" value="MethylDNA_cys_MeTrfase_DNA-bd"/>
</dbReference>
<proteinExistence type="inferred from homology"/>
<comment type="catalytic activity">
    <reaction evidence="1 9">
        <text>a 4-O-methyl-thymidine in DNA + L-cysteinyl-[protein] = a thymidine in DNA + S-methyl-L-cysteinyl-[protein]</text>
        <dbReference type="Rhea" id="RHEA:53428"/>
        <dbReference type="Rhea" id="RHEA-COMP:10131"/>
        <dbReference type="Rhea" id="RHEA-COMP:10132"/>
        <dbReference type="Rhea" id="RHEA-COMP:13555"/>
        <dbReference type="Rhea" id="RHEA-COMP:13556"/>
        <dbReference type="ChEBI" id="CHEBI:29950"/>
        <dbReference type="ChEBI" id="CHEBI:82612"/>
        <dbReference type="ChEBI" id="CHEBI:137386"/>
        <dbReference type="ChEBI" id="CHEBI:137387"/>
        <dbReference type="EC" id="2.1.1.63"/>
    </reaction>
</comment>
<dbReference type="Gene3D" id="3.30.160.70">
    <property type="entry name" value="Methylated DNA-protein cysteine methyltransferase domain"/>
    <property type="match status" value="1"/>
</dbReference>
<dbReference type="PROSITE" id="PS00374">
    <property type="entry name" value="MGMT"/>
    <property type="match status" value="1"/>
</dbReference>
<dbReference type="InterPro" id="IPR036217">
    <property type="entry name" value="MethylDNA_cys_MeTrfase_DNAb"/>
</dbReference>
<dbReference type="PANTHER" id="PTHR10815">
    <property type="entry name" value="METHYLATED-DNA--PROTEIN-CYSTEINE METHYLTRANSFERASE"/>
    <property type="match status" value="1"/>
</dbReference>
<dbReference type="Pfam" id="PF01035">
    <property type="entry name" value="DNA_binding_1"/>
    <property type="match status" value="1"/>
</dbReference>
<comment type="catalytic activity">
    <reaction evidence="8 9">
        <text>a 6-O-methyl-2'-deoxyguanosine in DNA + L-cysteinyl-[protein] = S-methyl-L-cysteinyl-[protein] + a 2'-deoxyguanosine in DNA</text>
        <dbReference type="Rhea" id="RHEA:24000"/>
        <dbReference type="Rhea" id="RHEA-COMP:10131"/>
        <dbReference type="Rhea" id="RHEA-COMP:10132"/>
        <dbReference type="Rhea" id="RHEA-COMP:11367"/>
        <dbReference type="Rhea" id="RHEA-COMP:11368"/>
        <dbReference type="ChEBI" id="CHEBI:29950"/>
        <dbReference type="ChEBI" id="CHEBI:82612"/>
        <dbReference type="ChEBI" id="CHEBI:85445"/>
        <dbReference type="ChEBI" id="CHEBI:85448"/>
        <dbReference type="EC" id="2.1.1.63"/>
    </reaction>
</comment>
<dbReference type="SUPFAM" id="SSF53155">
    <property type="entry name" value="Methylated DNA-protein cysteine methyltransferase domain"/>
    <property type="match status" value="1"/>
</dbReference>
<keyword evidence="4 9" id="KW-0489">Methyltransferase</keyword>
<dbReference type="Gene3D" id="1.10.10.10">
    <property type="entry name" value="Winged helix-like DNA-binding domain superfamily/Winged helix DNA-binding domain"/>
    <property type="match status" value="1"/>
</dbReference>
<sequence>MPAASLATPLGALCVTEEHGAITALDWHDAFVQGDTPVLRRALAQLRAYFAGDLEQFDLPLKVPGTDFQRGVCDAIAAIPYGETRSYGDLARALKVPAQAIGTGCGGNPIPIIIPCHRVLGTSGLGGFSGKGGVETKVWLLRHEGAAGLLI</sequence>
<dbReference type="InterPro" id="IPR008332">
    <property type="entry name" value="MethylG_MeTrfase_N"/>
</dbReference>
<dbReference type="AlphaFoldDB" id="A0A2T7G7J5"/>
<dbReference type="CDD" id="cd06445">
    <property type="entry name" value="ATase"/>
    <property type="match status" value="1"/>
</dbReference>
<dbReference type="EC" id="2.1.1.63" evidence="9"/>
<dbReference type="RefSeq" id="WP_108691869.1">
    <property type="nucleotide sequence ID" value="NZ_QCYH01000004.1"/>
</dbReference>
<keyword evidence="3 9" id="KW-0963">Cytoplasm</keyword>
<evidence type="ECO:0000256" key="7">
    <source>
        <dbReference type="ARBA" id="ARBA00023204"/>
    </source>
</evidence>
<keyword evidence="6 9" id="KW-0227">DNA damage</keyword>
<feature type="active site" description="Nucleophile; methyl group acceptor" evidence="9">
    <location>
        <position position="116"/>
    </location>
</feature>
<feature type="domain" description="Methylated-DNA-[protein]-cysteine S-methyltransferase DNA binding" evidence="10">
    <location>
        <begin position="67"/>
        <end position="146"/>
    </location>
</feature>
<comment type="miscellaneous">
    <text evidence="9">This enzyme catalyzes only one turnover and therefore is not strictly catalytic. According to one definition, an enzyme is a biocatalyst that acts repeatedly and over many reaction cycles.</text>
</comment>
<dbReference type="PANTHER" id="PTHR10815:SF13">
    <property type="entry name" value="METHYLATED-DNA--PROTEIN-CYSTEINE METHYLTRANSFERASE"/>
    <property type="match status" value="1"/>
</dbReference>
<protein>
    <recommendedName>
        <fullName evidence="9">Methylated-DNA--protein-cysteine methyltransferase</fullName>
        <ecNumber evidence="9">2.1.1.63</ecNumber>
    </recommendedName>
    <alternativeName>
        <fullName evidence="9">6-O-methylguanine-DNA methyltransferase</fullName>
        <shortName evidence="9">MGMT</shortName>
    </alternativeName>
    <alternativeName>
        <fullName evidence="9">O-6-methylguanine-DNA-alkyltransferase</fullName>
    </alternativeName>
</protein>
<evidence type="ECO:0000313" key="12">
    <source>
        <dbReference type="EMBL" id="PVA10356.1"/>
    </source>
</evidence>
<evidence type="ECO:0000256" key="4">
    <source>
        <dbReference type="ARBA" id="ARBA00022603"/>
    </source>
</evidence>
<dbReference type="EMBL" id="QCYH01000004">
    <property type="protein sequence ID" value="PVA10356.1"/>
    <property type="molecule type" value="Genomic_DNA"/>
</dbReference>
<comment type="caution">
    <text evidence="12">The sequence shown here is derived from an EMBL/GenBank/DDBJ whole genome shotgun (WGS) entry which is preliminary data.</text>
</comment>
<dbReference type="GO" id="GO:0032259">
    <property type="term" value="P:methylation"/>
    <property type="evidence" value="ECO:0007669"/>
    <property type="project" value="UniProtKB-KW"/>
</dbReference>
<reference evidence="12 13" key="1">
    <citation type="submission" date="2018-04" db="EMBL/GenBank/DDBJ databases">
        <title>Pelagivirga bohaiensis gen. nov., sp. nov., a bacterium isolated from the Bohai Sea.</title>
        <authorList>
            <person name="Ji X."/>
        </authorList>
    </citation>
    <scope>NUCLEOTIDE SEQUENCE [LARGE SCALE GENOMIC DNA]</scope>
    <source>
        <strain evidence="12 13">BH-SD19</strain>
    </source>
</reference>
<evidence type="ECO:0000259" key="11">
    <source>
        <dbReference type="Pfam" id="PF02870"/>
    </source>
</evidence>